<dbReference type="EMBL" id="ML170159">
    <property type="protein sequence ID" value="TDL27421.1"/>
    <property type="molecule type" value="Genomic_DNA"/>
</dbReference>
<evidence type="ECO:0000313" key="3">
    <source>
        <dbReference type="EMBL" id="TDL27421.1"/>
    </source>
</evidence>
<feature type="compositionally biased region" description="Low complexity" evidence="1">
    <location>
        <begin position="651"/>
        <end position="660"/>
    </location>
</feature>
<feature type="region of interest" description="Disordered" evidence="1">
    <location>
        <begin position="1"/>
        <end position="72"/>
    </location>
</feature>
<reference evidence="3 4" key="1">
    <citation type="submission" date="2018-06" db="EMBL/GenBank/DDBJ databases">
        <title>A transcriptomic atlas of mushroom development highlights an independent origin of complex multicellularity.</title>
        <authorList>
            <consortium name="DOE Joint Genome Institute"/>
            <person name="Krizsan K."/>
            <person name="Almasi E."/>
            <person name="Merenyi Z."/>
            <person name="Sahu N."/>
            <person name="Viragh M."/>
            <person name="Koszo T."/>
            <person name="Mondo S."/>
            <person name="Kiss B."/>
            <person name="Balint B."/>
            <person name="Kues U."/>
            <person name="Barry K."/>
            <person name="Hegedus J.C."/>
            <person name="Henrissat B."/>
            <person name="Johnson J."/>
            <person name="Lipzen A."/>
            <person name="Ohm R."/>
            <person name="Nagy I."/>
            <person name="Pangilinan J."/>
            <person name="Yan J."/>
            <person name="Xiong Y."/>
            <person name="Grigoriev I.V."/>
            <person name="Hibbett D.S."/>
            <person name="Nagy L.G."/>
        </authorList>
    </citation>
    <scope>NUCLEOTIDE SEQUENCE [LARGE SCALE GENOMIC DNA]</scope>
    <source>
        <strain evidence="3 4">SZMC22713</strain>
    </source>
</reference>
<dbReference type="InterPro" id="IPR024325">
    <property type="entry name" value="DUF3835"/>
</dbReference>
<sequence length="674" mass="73311">MSSSTTQDLSESRAEALRALVSSLSNGDPQDPQDLPKAQVQALSEQLDHILGEGDIGPPPKRNERGELLNDDGLPIIEVTEPIADAEDDVSNAHSETFDEPEFVPLSARAPAEQERLRLMRDRIFDVLAAEEEEQNRRDAEREHRERNEALEQRKEDAKHQSERLKAAREMQKRMGKALLRNMADAREREEKERAAEARAAEALSARPKTLKPKKSVSFADVPNEDEERSRNPLPKDLGDVSIASLRGGRRRAFMNKADSPMKRDVFERIPGSSRVVPDNTPPLGDSDDDSDPEPPPDSDEDDHTGDDTGSDGEKGSEEHEHSEEFELGDDFDMSNAHHQREIALEYHRLRGTIGEDAKAAMTSHSHTEAEDEWDQPEVPLEATLASKPPKPPISRFKTARQFAYNAPGPRATTSVGASVLPAGYPIQKAIRTGKYVDGKLIGPEDDSASDGEDNGKMEDVLELLKRGDVTNIGPIASHTGGSNPVDPSVESQNPPQMKQDAKPSQFKIAHSHSSLPTSTASSESPTSNIVRSGSITPSSGAGRSSPKLTPSRSTSAQGEATTLEHPTVPFKKPPTVISHPTSQPSGLMKNDNSLMTNPSLSFPPNTIIHSPSFPQLAIIDSPSFPPTLDSELSKFTSAAVMSDEVRESRSSSAAGTNSSKPVGKVSRFKAARQ</sequence>
<organism evidence="3 4">
    <name type="scientific">Rickenella mellea</name>
    <dbReference type="NCBI Taxonomy" id="50990"/>
    <lineage>
        <taxon>Eukaryota</taxon>
        <taxon>Fungi</taxon>
        <taxon>Dikarya</taxon>
        <taxon>Basidiomycota</taxon>
        <taxon>Agaricomycotina</taxon>
        <taxon>Agaricomycetes</taxon>
        <taxon>Hymenochaetales</taxon>
        <taxon>Rickenellaceae</taxon>
        <taxon>Rickenella</taxon>
    </lineage>
</organism>
<dbReference type="VEuPathDB" id="FungiDB:BD410DRAFT_825103"/>
<feature type="compositionally biased region" description="Polar residues" evidence="1">
    <location>
        <begin position="529"/>
        <end position="561"/>
    </location>
</feature>
<protein>
    <recommendedName>
        <fullName evidence="2">DUF3835 domain-containing protein</fullName>
    </recommendedName>
</protein>
<feature type="region of interest" description="Disordered" evidence="1">
    <location>
        <begin position="131"/>
        <end position="340"/>
    </location>
</feature>
<dbReference type="OrthoDB" id="21413at2759"/>
<proteinExistence type="predicted"/>
<feature type="compositionally biased region" description="Basic and acidic residues" evidence="1">
    <location>
        <begin position="312"/>
        <end position="325"/>
    </location>
</feature>
<dbReference type="AlphaFoldDB" id="A0A4Y7QJM3"/>
<feature type="domain" description="DUF3835" evidence="2">
    <location>
        <begin position="662"/>
        <end position="673"/>
    </location>
</feature>
<accession>A0A4Y7QJM3</accession>
<dbReference type="Proteomes" id="UP000294933">
    <property type="component" value="Unassembled WGS sequence"/>
</dbReference>
<feature type="compositionally biased region" description="Basic and acidic residues" evidence="1">
    <location>
        <begin position="184"/>
        <end position="200"/>
    </location>
</feature>
<feature type="region of interest" description="Disordered" evidence="1">
    <location>
        <begin position="436"/>
        <end position="601"/>
    </location>
</feature>
<gene>
    <name evidence="3" type="ORF">BD410DRAFT_825103</name>
</gene>
<feature type="compositionally biased region" description="Basic and acidic residues" evidence="1">
    <location>
        <begin position="135"/>
        <end position="173"/>
    </location>
</feature>
<evidence type="ECO:0000313" key="4">
    <source>
        <dbReference type="Proteomes" id="UP000294933"/>
    </source>
</evidence>
<dbReference type="Pfam" id="PF12927">
    <property type="entry name" value="DUF3835"/>
    <property type="match status" value="2"/>
</dbReference>
<dbReference type="STRING" id="50990.A0A4Y7QJM3"/>
<evidence type="ECO:0000259" key="2">
    <source>
        <dbReference type="Pfam" id="PF12927"/>
    </source>
</evidence>
<feature type="domain" description="DUF3835" evidence="2">
    <location>
        <begin position="328"/>
        <end position="401"/>
    </location>
</feature>
<feature type="compositionally biased region" description="Acidic residues" evidence="1">
    <location>
        <begin position="444"/>
        <end position="453"/>
    </location>
</feature>
<feature type="compositionally biased region" description="Acidic residues" evidence="1">
    <location>
        <begin position="286"/>
        <end position="311"/>
    </location>
</feature>
<evidence type="ECO:0000256" key="1">
    <source>
        <dbReference type="SAM" id="MobiDB-lite"/>
    </source>
</evidence>
<name>A0A4Y7QJM3_9AGAM</name>
<feature type="region of interest" description="Disordered" evidence="1">
    <location>
        <begin position="89"/>
        <end position="109"/>
    </location>
</feature>
<keyword evidence="4" id="KW-1185">Reference proteome</keyword>
<feature type="region of interest" description="Disordered" evidence="1">
    <location>
        <begin position="642"/>
        <end position="674"/>
    </location>
</feature>
<feature type="region of interest" description="Disordered" evidence="1">
    <location>
        <begin position="356"/>
        <end position="402"/>
    </location>
</feature>
<feature type="compositionally biased region" description="Polar residues" evidence="1">
    <location>
        <begin position="579"/>
        <end position="601"/>
    </location>
</feature>
<feature type="compositionally biased region" description="Low complexity" evidence="1">
    <location>
        <begin position="512"/>
        <end position="528"/>
    </location>
</feature>
<feature type="compositionally biased region" description="Basic and acidic residues" evidence="1">
    <location>
        <begin position="454"/>
        <end position="469"/>
    </location>
</feature>